<dbReference type="PANTHER" id="PTHR42850:SF4">
    <property type="entry name" value="ZINC-DEPENDENT ENDOPOLYPHOSPHATASE"/>
    <property type="match status" value="1"/>
</dbReference>
<accession>A8LNF8</accession>
<dbReference type="PANTHER" id="PTHR42850">
    <property type="entry name" value="METALLOPHOSPHOESTERASE"/>
    <property type="match status" value="1"/>
</dbReference>
<dbReference type="EMBL" id="CP000830">
    <property type="protein sequence ID" value="ABV95052.1"/>
    <property type="molecule type" value="Genomic_DNA"/>
</dbReference>
<dbReference type="OrthoDB" id="9807890at2"/>
<dbReference type="Gene3D" id="3.60.21.10">
    <property type="match status" value="1"/>
</dbReference>
<dbReference type="HOGENOM" id="CLU_023125_4_1_5"/>
<dbReference type="Pfam" id="PF00149">
    <property type="entry name" value="Metallophos"/>
    <property type="match status" value="1"/>
</dbReference>
<proteinExistence type="predicted"/>
<evidence type="ECO:0000313" key="2">
    <source>
        <dbReference type="EMBL" id="ABV95052.1"/>
    </source>
</evidence>
<evidence type="ECO:0000259" key="1">
    <source>
        <dbReference type="Pfam" id="PF00149"/>
    </source>
</evidence>
<feature type="domain" description="Calcineurin-like phosphoesterase" evidence="1">
    <location>
        <begin position="1"/>
        <end position="206"/>
    </location>
</feature>
<dbReference type="InterPro" id="IPR004843">
    <property type="entry name" value="Calcineurin-like_PHP"/>
</dbReference>
<dbReference type="GO" id="GO:0016791">
    <property type="term" value="F:phosphatase activity"/>
    <property type="evidence" value="ECO:0007669"/>
    <property type="project" value="TreeGrafter"/>
</dbReference>
<keyword evidence="3" id="KW-1185">Reference proteome</keyword>
<dbReference type="STRING" id="398580.Dshi_3319"/>
<dbReference type="eggNOG" id="COG0639">
    <property type="taxonomic scope" value="Bacteria"/>
</dbReference>
<dbReference type="RefSeq" id="WP_012179979.1">
    <property type="nucleotide sequence ID" value="NC_009952.1"/>
</dbReference>
<sequence>MRLYILGDIHGQLDQLRRAHRLIAEDKARVADPEAPVVHLGDLVDRGPDSRGVLDHLIAGRAAGAPWIVLKGNHDRMFARFARNGLAHDTNVKSGKSWLHPLLGGTATLASYGIAAEDGDFAPAAEAAARTVPEAHLNFLESLPLWFEAPGLLCVHAGIRPGRALTAQDTEDLLWIREPFLSDVRSHGRLVVHGHTALDAPTHFGNRVDLDGGAGYGRPLVPAVFEGPHAAILTETGRRPLTPA</sequence>
<dbReference type="Proteomes" id="UP000006833">
    <property type="component" value="Chromosome"/>
</dbReference>
<name>A8LNF8_DINSH</name>
<protein>
    <submittedName>
        <fullName evidence="2">Metallophosphoesterase</fullName>
    </submittedName>
</protein>
<dbReference type="GO" id="GO:0005737">
    <property type="term" value="C:cytoplasm"/>
    <property type="evidence" value="ECO:0007669"/>
    <property type="project" value="TreeGrafter"/>
</dbReference>
<reference evidence="3" key="1">
    <citation type="journal article" date="2010" name="ISME J.">
        <title>The complete genome sequence of the algal symbiont Dinoroseobacter shibae: a hitchhiker's guide to life in the sea.</title>
        <authorList>
            <person name="Wagner-Dobler I."/>
            <person name="Ballhausen B."/>
            <person name="Berger M."/>
            <person name="Brinkhoff T."/>
            <person name="Buchholz I."/>
            <person name="Bunk B."/>
            <person name="Cypionka H."/>
            <person name="Daniel R."/>
            <person name="Drepper T."/>
            <person name="Gerdts G."/>
            <person name="Hahnke S."/>
            <person name="Han C."/>
            <person name="Jahn D."/>
            <person name="Kalhoefer D."/>
            <person name="Kiss H."/>
            <person name="Klenk H.P."/>
            <person name="Kyrpides N."/>
            <person name="Liebl W."/>
            <person name="Liesegang H."/>
            <person name="Meincke L."/>
            <person name="Pati A."/>
            <person name="Petersen J."/>
            <person name="Piekarski T."/>
            <person name="Pommerenke C."/>
            <person name="Pradella S."/>
            <person name="Pukall R."/>
            <person name="Rabus R."/>
            <person name="Stackebrandt E."/>
            <person name="Thole S."/>
            <person name="Thompson L."/>
            <person name="Tielen P."/>
            <person name="Tomasch J."/>
            <person name="von Jan M."/>
            <person name="Wanphrut N."/>
            <person name="Wichels A."/>
            <person name="Zech H."/>
            <person name="Simon M."/>
        </authorList>
    </citation>
    <scope>NUCLEOTIDE SEQUENCE [LARGE SCALE GENOMIC DNA]</scope>
    <source>
        <strain evidence="3">DSM 16493 / NCIMB 14021 / DFL 12</strain>
    </source>
</reference>
<dbReference type="GO" id="GO:0008803">
    <property type="term" value="F:bis(5'-nucleosyl)-tetraphosphatase (symmetrical) activity"/>
    <property type="evidence" value="ECO:0007669"/>
    <property type="project" value="TreeGrafter"/>
</dbReference>
<dbReference type="InterPro" id="IPR050126">
    <property type="entry name" value="Ap4A_hydrolase"/>
</dbReference>
<dbReference type="SUPFAM" id="SSF56300">
    <property type="entry name" value="Metallo-dependent phosphatases"/>
    <property type="match status" value="1"/>
</dbReference>
<dbReference type="KEGG" id="dsh:Dshi_3319"/>
<evidence type="ECO:0000313" key="3">
    <source>
        <dbReference type="Proteomes" id="UP000006833"/>
    </source>
</evidence>
<dbReference type="GO" id="GO:0110154">
    <property type="term" value="P:RNA decapping"/>
    <property type="evidence" value="ECO:0007669"/>
    <property type="project" value="TreeGrafter"/>
</dbReference>
<gene>
    <name evidence="2" type="ordered locus">Dshi_3319</name>
</gene>
<dbReference type="InterPro" id="IPR029052">
    <property type="entry name" value="Metallo-depent_PP-like"/>
</dbReference>
<organism evidence="2 3">
    <name type="scientific">Dinoroseobacter shibae (strain DSM 16493 / NCIMB 14021 / DFL 12)</name>
    <dbReference type="NCBI Taxonomy" id="398580"/>
    <lineage>
        <taxon>Bacteria</taxon>
        <taxon>Pseudomonadati</taxon>
        <taxon>Pseudomonadota</taxon>
        <taxon>Alphaproteobacteria</taxon>
        <taxon>Rhodobacterales</taxon>
        <taxon>Roseobacteraceae</taxon>
        <taxon>Dinoroseobacter</taxon>
    </lineage>
</organism>
<dbReference type="AlphaFoldDB" id="A8LNF8"/>